<evidence type="ECO:0000313" key="1">
    <source>
        <dbReference type="EMBL" id="MYN20052.1"/>
    </source>
</evidence>
<sequence>MNELRDRILVKDIAGNTAILQCNNPELVKKIEVLGFSSTGMNYSRKISGMDDRRDIVKKFVALGALFTAGRDWSTAEVVALFWKRELLLKSFSPLLGKGRVTFQ</sequence>
<keyword evidence="2" id="KW-1185">Reference proteome</keyword>
<reference evidence="1 2" key="1">
    <citation type="submission" date="2019-12" db="EMBL/GenBank/DDBJ databases">
        <title>Novel species isolated from a subtropical stream in China.</title>
        <authorList>
            <person name="Lu H."/>
        </authorList>
    </citation>
    <scope>NUCLEOTIDE SEQUENCE [LARGE SCALE GENOMIC DNA]</scope>
    <source>
        <strain evidence="1 2">FT107W</strain>
    </source>
</reference>
<gene>
    <name evidence="1" type="ORF">GTP81_25250</name>
</gene>
<evidence type="ECO:0000313" key="2">
    <source>
        <dbReference type="Proteomes" id="UP000484875"/>
    </source>
</evidence>
<dbReference type="RefSeq" id="WP_161092419.1">
    <property type="nucleotide sequence ID" value="NZ_WWCV01000062.1"/>
</dbReference>
<dbReference type="Proteomes" id="UP000484875">
    <property type="component" value="Unassembled WGS sequence"/>
</dbReference>
<dbReference type="EMBL" id="WWCV01000062">
    <property type="protein sequence ID" value="MYN20052.1"/>
    <property type="molecule type" value="Genomic_DNA"/>
</dbReference>
<proteinExistence type="predicted"/>
<name>A0A845HL30_9BURK</name>
<dbReference type="AlphaFoldDB" id="A0A845HL30"/>
<accession>A0A845HL30</accession>
<organism evidence="1 2">
    <name type="scientific">Duganella vulcania</name>
    <dbReference type="NCBI Taxonomy" id="2692166"/>
    <lineage>
        <taxon>Bacteria</taxon>
        <taxon>Pseudomonadati</taxon>
        <taxon>Pseudomonadota</taxon>
        <taxon>Betaproteobacteria</taxon>
        <taxon>Burkholderiales</taxon>
        <taxon>Oxalobacteraceae</taxon>
        <taxon>Telluria group</taxon>
        <taxon>Duganella</taxon>
    </lineage>
</organism>
<comment type="caution">
    <text evidence="1">The sequence shown here is derived from an EMBL/GenBank/DDBJ whole genome shotgun (WGS) entry which is preliminary data.</text>
</comment>
<protein>
    <submittedName>
        <fullName evidence="1">Uncharacterized protein</fullName>
    </submittedName>
</protein>